<evidence type="ECO:0000313" key="12">
    <source>
        <dbReference type="EMBL" id="SDN71744.1"/>
    </source>
</evidence>
<keyword evidence="13" id="KW-1185">Reference proteome</keyword>
<feature type="transmembrane region" description="Helical" evidence="11">
    <location>
        <begin position="207"/>
        <end position="228"/>
    </location>
</feature>
<keyword evidence="6 11" id="KW-0812">Transmembrane</keyword>
<dbReference type="CDD" id="cd06579">
    <property type="entry name" value="TM_PBP1_transp_AraH_like"/>
    <property type="match status" value="1"/>
</dbReference>
<feature type="transmembrane region" description="Helical" evidence="11">
    <location>
        <begin position="45"/>
        <end position="63"/>
    </location>
</feature>
<keyword evidence="2" id="KW-0813">Transport</keyword>
<evidence type="ECO:0000256" key="9">
    <source>
        <dbReference type="ARBA" id="ARBA00035611"/>
    </source>
</evidence>
<reference evidence="13" key="1">
    <citation type="submission" date="2016-10" db="EMBL/GenBank/DDBJ databases">
        <authorList>
            <person name="Varghese N."/>
            <person name="Submissions S."/>
        </authorList>
    </citation>
    <scope>NUCLEOTIDE SEQUENCE [LARGE SCALE GENOMIC DNA]</scope>
    <source>
        <strain evidence="13">CGMCC 1.10369</strain>
    </source>
</reference>
<keyword evidence="8 11" id="KW-0472">Membrane</keyword>
<feature type="transmembrane region" description="Helical" evidence="11">
    <location>
        <begin position="12"/>
        <end position="33"/>
    </location>
</feature>
<feature type="transmembrane region" description="Helical" evidence="11">
    <location>
        <begin position="70"/>
        <end position="88"/>
    </location>
</feature>
<evidence type="ECO:0000256" key="2">
    <source>
        <dbReference type="ARBA" id="ARBA00022448"/>
    </source>
</evidence>
<accession>A0A1H0DNL4</accession>
<keyword evidence="4" id="KW-0997">Cell inner membrane</keyword>
<evidence type="ECO:0000256" key="5">
    <source>
        <dbReference type="ARBA" id="ARBA00022597"/>
    </source>
</evidence>
<dbReference type="PANTHER" id="PTHR32196:SF32">
    <property type="entry name" value="XYLOSE TRANSPORT SYSTEM PERMEASE PROTEIN XYLH"/>
    <property type="match status" value="1"/>
</dbReference>
<comment type="function">
    <text evidence="9">Part of the binding-protein-dependent transport system for D-xylose. Probably responsible for the translocation of the substrate across the membrane.</text>
</comment>
<comment type="subcellular location">
    <subcellularLocation>
        <location evidence="1">Cell membrane</location>
        <topology evidence="1">Multi-pass membrane protein</topology>
    </subcellularLocation>
</comment>
<feature type="transmembrane region" description="Helical" evidence="11">
    <location>
        <begin position="320"/>
        <end position="350"/>
    </location>
</feature>
<evidence type="ECO:0000256" key="4">
    <source>
        <dbReference type="ARBA" id="ARBA00022519"/>
    </source>
</evidence>
<dbReference type="RefSeq" id="WP_090841891.1">
    <property type="nucleotide sequence ID" value="NZ_FNIL01000003.1"/>
</dbReference>
<name>A0A1H0DNL4_9BACI</name>
<dbReference type="AlphaFoldDB" id="A0A1H0DNL4"/>
<organism evidence="12 13">
    <name type="scientific">Alkalicoccus daliensis</name>
    <dbReference type="NCBI Taxonomy" id="745820"/>
    <lineage>
        <taxon>Bacteria</taxon>
        <taxon>Bacillati</taxon>
        <taxon>Bacillota</taxon>
        <taxon>Bacilli</taxon>
        <taxon>Bacillales</taxon>
        <taxon>Bacillaceae</taxon>
        <taxon>Alkalicoccus</taxon>
    </lineage>
</organism>
<evidence type="ECO:0000256" key="6">
    <source>
        <dbReference type="ARBA" id="ARBA00022692"/>
    </source>
</evidence>
<protein>
    <recommendedName>
        <fullName evidence="10">Xylose transport system permease protein XylH</fullName>
    </recommendedName>
</protein>
<evidence type="ECO:0000256" key="3">
    <source>
        <dbReference type="ARBA" id="ARBA00022475"/>
    </source>
</evidence>
<feature type="transmembrane region" description="Helical" evidence="11">
    <location>
        <begin position="165"/>
        <end position="187"/>
    </location>
</feature>
<dbReference type="NCBIfam" id="NF040906">
    <property type="entry name" value="GguB"/>
    <property type="match status" value="1"/>
</dbReference>
<evidence type="ECO:0000256" key="1">
    <source>
        <dbReference type="ARBA" id="ARBA00004651"/>
    </source>
</evidence>
<evidence type="ECO:0000256" key="11">
    <source>
        <dbReference type="SAM" id="Phobius"/>
    </source>
</evidence>
<sequence>MDAVKKIVTNNLQKFGMIIALIGIIILFQILTGGSLLTPLNVTNIIMQNSYIIILAIGMMIIIITGEIDLSVGSVAAFVGAIAGVLIATMNMPVFLGVFLCLILGALIGAWQGFWVAYMKIPSFVVTLAGMLIFRGLTLVVMGGRTIAPFPNEFRGLSSAFLPEVFTGGELKLLTIIIGIAASLLYVTYEIRQRKIASFYSFKVPAFGLFVTKLVLLVLTLNAFTYVLAQYQGVPIVLIILIVLIISYTFVMNKTIIGRHIYAVGGNMKAAQLSGVRTKKMKFLAFVNMGFLAGLAGVVFTARLNAATPQAGQLFELDAIAAAVIGGASFTGGVGTIFGAVIGALVMGVLNNGMSLMGIGTDWQQAIKGLVLLGAVAFDVINKNKGNS</sequence>
<feature type="transmembrane region" description="Helical" evidence="11">
    <location>
        <begin position="283"/>
        <end position="300"/>
    </location>
</feature>
<dbReference type="OrthoDB" id="9813906at2"/>
<dbReference type="GO" id="GO:0022857">
    <property type="term" value="F:transmembrane transporter activity"/>
    <property type="evidence" value="ECO:0007669"/>
    <property type="project" value="InterPro"/>
</dbReference>
<feature type="transmembrane region" description="Helical" evidence="11">
    <location>
        <begin position="234"/>
        <end position="251"/>
    </location>
</feature>
<dbReference type="EMBL" id="FNIL01000003">
    <property type="protein sequence ID" value="SDN71744.1"/>
    <property type="molecule type" value="Genomic_DNA"/>
</dbReference>
<dbReference type="Proteomes" id="UP000198778">
    <property type="component" value="Unassembled WGS sequence"/>
</dbReference>
<dbReference type="Pfam" id="PF02653">
    <property type="entry name" value="BPD_transp_2"/>
    <property type="match status" value="1"/>
</dbReference>
<evidence type="ECO:0000256" key="7">
    <source>
        <dbReference type="ARBA" id="ARBA00022989"/>
    </source>
</evidence>
<dbReference type="InterPro" id="IPR001851">
    <property type="entry name" value="ABC_transp_permease"/>
</dbReference>
<evidence type="ECO:0000256" key="10">
    <source>
        <dbReference type="ARBA" id="ARBA00035686"/>
    </source>
</evidence>
<feature type="transmembrane region" description="Helical" evidence="11">
    <location>
        <begin position="124"/>
        <end position="145"/>
    </location>
</feature>
<evidence type="ECO:0000256" key="8">
    <source>
        <dbReference type="ARBA" id="ARBA00023136"/>
    </source>
</evidence>
<gene>
    <name evidence="12" type="ORF">SAMN04488053_10327</name>
</gene>
<keyword evidence="7 11" id="KW-1133">Transmembrane helix</keyword>
<proteinExistence type="predicted"/>
<dbReference type="STRING" id="745820.SAMN04488053_10327"/>
<keyword evidence="3" id="KW-1003">Cell membrane</keyword>
<feature type="transmembrane region" description="Helical" evidence="11">
    <location>
        <begin position="94"/>
        <end position="117"/>
    </location>
</feature>
<dbReference type="GO" id="GO:0005886">
    <property type="term" value="C:plasma membrane"/>
    <property type="evidence" value="ECO:0007669"/>
    <property type="project" value="UniProtKB-SubCell"/>
</dbReference>
<keyword evidence="5" id="KW-0762">Sugar transport</keyword>
<dbReference type="PANTHER" id="PTHR32196">
    <property type="entry name" value="ABC TRANSPORTER PERMEASE PROTEIN YPHD-RELATED-RELATED"/>
    <property type="match status" value="1"/>
</dbReference>
<evidence type="ECO:0000313" key="13">
    <source>
        <dbReference type="Proteomes" id="UP000198778"/>
    </source>
</evidence>